<reference evidence="1 2" key="1">
    <citation type="submission" date="2017-11" db="EMBL/GenBank/DDBJ databases">
        <authorList>
            <person name="Han C.G."/>
        </authorList>
    </citation>
    <scope>NUCLEOTIDE SEQUENCE [LARGE SCALE GENOMIC DNA]</scope>
    <source>
        <strain evidence="1">CFBP6411</strain>
    </source>
</reference>
<proteinExistence type="predicted"/>
<sequence length="240" mass="27100">MVDTQSNSIRKVLYASMLLLYFFIFILSSSSPLLIWLATGSFFVFLGRTLFLIYVNERFSAFATQFYAGIILTFTIISVGSVYTVSRKEFYLDATAAALWGGLPFLLVLIELLIIIKSRFNHASLPFKTQDDRVMTEHNHYSVQHGLIAGVATLTSCILLKTFGAASTGLLVGFTSTALTLYLVFHYRLPIQGLVALMAKEKKTGPYTFANIEEIREARSKWWLSRLFNRLTSHRRKPGV</sequence>
<evidence type="ECO:0000313" key="1">
    <source>
        <dbReference type="EMBL" id="SOS35434.1"/>
    </source>
</evidence>
<accession>A0A2K4WHZ5</accession>
<dbReference type="RefSeq" id="WP_005739016.1">
    <property type="nucleotide sequence ID" value="NZ_LT963408.1"/>
</dbReference>
<organism evidence="1 2">
    <name type="scientific">Pseudomonas syringae group genomosp. 3</name>
    <dbReference type="NCBI Taxonomy" id="251701"/>
    <lineage>
        <taxon>Bacteria</taxon>
        <taxon>Pseudomonadati</taxon>
        <taxon>Pseudomonadota</taxon>
        <taxon>Gammaproteobacteria</taxon>
        <taxon>Pseudomonadales</taxon>
        <taxon>Pseudomonadaceae</taxon>
        <taxon>Pseudomonas</taxon>
    </lineage>
</organism>
<dbReference type="EMBL" id="LT963408">
    <property type="protein sequence ID" value="SOS35434.1"/>
    <property type="molecule type" value="Genomic_DNA"/>
</dbReference>
<dbReference type="AlphaFoldDB" id="A0A2K4WHZ5"/>
<name>A0A2K4WHZ5_9PSED</name>
<protein>
    <submittedName>
        <fullName evidence="1">Uncharacterized protein</fullName>
    </submittedName>
</protein>
<dbReference type="Proteomes" id="UP000238093">
    <property type="component" value="Chromosome I"/>
</dbReference>
<gene>
    <name evidence="1" type="ORF">CFBP6411_04077</name>
</gene>
<evidence type="ECO:0000313" key="2">
    <source>
        <dbReference type="Proteomes" id="UP000238093"/>
    </source>
</evidence>